<dbReference type="Pfam" id="PF18338">
    <property type="entry name" value="BppL_N"/>
    <property type="match status" value="1"/>
</dbReference>
<sequence length="225" mass="24013">MKKLFYSIIILLLSTTVFAQAPQSFKYQAVVRDVSGEIIADQQVSFQISILQSSASGTAVYTETHGDSTNQFGLVTLEIGTGTTTDDFSGIDWSNDAYFIQIEMDASGGTSYTLMGTSQLLSVPYALHAKTAESVTGTITETDPVYGSSIAAGITGTDTTNWNNKLDSYTETDPVFTAWDKDYADLINTPNIADSISNKAVLLTGDQTIAGNKTFTGTITSTVNA</sequence>
<dbReference type="EMBL" id="BART01010214">
    <property type="protein sequence ID" value="GAG86581.1"/>
    <property type="molecule type" value="Genomic_DNA"/>
</dbReference>
<evidence type="ECO:0000259" key="1">
    <source>
        <dbReference type="Pfam" id="PF18338"/>
    </source>
</evidence>
<feature type="domain" description="Lower baseplate protein N-terminal" evidence="1">
    <location>
        <begin position="201"/>
        <end position="220"/>
    </location>
</feature>
<dbReference type="InterPro" id="IPR040956">
    <property type="entry name" value="BppL_N"/>
</dbReference>
<gene>
    <name evidence="2" type="ORF">S01H4_22325</name>
</gene>
<evidence type="ECO:0000313" key="2">
    <source>
        <dbReference type="EMBL" id="GAG86581.1"/>
    </source>
</evidence>
<dbReference type="Gene3D" id="6.10.140.2190">
    <property type="match status" value="1"/>
</dbReference>
<comment type="caution">
    <text evidence="2">The sequence shown here is derived from an EMBL/GenBank/DDBJ whole genome shotgun (WGS) entry which is preliminary data.</text>
</comment>
<feature type="non-terminal residue" evidence="2">
    <location>
        <position position="225"/>
    </location>
</feature>
<organism evidence="2">
    <name type="scientific">marine sediment metagenome</name>
    <dbReference type="NCBI Taxonomy" id="412755"/>
    <lineage>
        <taxon>unclassified sequences</taxon>
        <taxon>metagenomes</taxon>
        <taxon>ecological metagenomes</taxon>
    </lineage>
</organism>
<dbReference type="AlphaFoldDB" id="X1CQQ2"/>
<proteinExistence type="predicted"/>
<accession>X1CQQ2</accession>
<protein>
    <recommendedName>
        <fullName evidence="1">Lower baseplate protein N-terminal domain-containing protein</fullName>
    </recommendedName>
</protein>
<name>X1CQQ2_9ZZZZ</name>
<reference evidence="2" key="1">
    <citation type="journal article" date="2014" name="Front. Microbiol.">
        <title>High frequency of phylogenetically diverse reductive dehalogenase-homologous genes in deep subseafloor sedimentary metagenomes.</title>
        <authorList>
            <person name="Kawai M."/>
            <person name="Futagami T."/>
            <person name="Toyoda A."/>
            <person name="Takaki Y."/>
            <person name="Nishi S."/>
            <person name="Hori S."/>
            <person name="Arai W."/>
            <person name="Tsubouchi T."/>
            <person name="Morono Y."/>
            <person name="Uchiyama I."/>
            <person name="Ito T."/>
            <person name="Fujiyama A."/>
            <person name="Inagaki F."/>
            <person name="Takami H."/>
        </authorList>
    </citation>
    <scope>NUCLEOTIDE SEQUENCE</scope>
    <source>
        <strain evidence="2">Expedition CK06-06</strain>
    </source>
</reference>